<evidence type="ECO:0000313" key="9">
    <source>
        <dbReference type="EMBL" id="KAG5328880.1"/>
    </source>
</evidence>
<evidence type="ECO:0000256" key="2">
    <source>
        <dbReference type="ARBA" id="ARBA00022552"/>
    </source>
</evidence>
<dbReference type="GO" id="GO:0005730">
    <property type="term" value="C:nucleolus"/>
    <property type="evidence" value="ECO:0007669"/>
    <property type="project" value="UniProtKB-SubCell"/>
</dbReference>
<feature type="non-terminal residue" evidence="9">
    <location>
        <position position="630"/>
    </location>
</feature>
<evidence type="ECO:0000256" key="3">
    <source>
        <dbReference type="ARBA" id="ARBA00023015"/>
    </source>
</evidence>
<dbReference type="EMBL" id="JAANIB010006599">
    <property type="protein sequence ID" value="KAG5328880.1"/>
    <property type="molecule type" value="Genomic_DNA"/>
</dbReference>
<organism evidence="9 10">
    <name type="scientific">Acromyrmex heyeri</name>
    <dbReference type="NCBI Taxonomy" id="230685"/>
    <lineage>
        <taxon>Eukaryota</taxon>
        <taxon>Metazoa</taxon>
        <taxon>Ecdysozoa</taxon>
        <taxon>Arthropoda</taxon>
        <taxon>Hexapoda</taxon>
        <taxon>Insecta</taxon>
        <taxon>Pterygota</taxon>
        <taxon>Neoptera</taxon>
        <taxon>Endopterygota</taxon>
        <taxon>Hymenoptera</taxon>
        <taxon>Apocrita</taxon>
        <taxon>Aculeata</taxon>
        <taxon>Formicoidea</taxon>
        <taxon>Formicidae</taxon>
        <taxon>Myrmicinae</taxon>
        <taxon>Acromyrmex</taxon>
    </lineage>
</organism>
<dbReference type="InterPro" id="IPR012584">
    <property type="entry name" value="NOL11_N"/>
</dbReference>
<sequence length="630" mass="72129">MAKLSSYYTLCPLIDQQSLLGVEKDKESGCAIVTLGRNIVIRYKLQDLKQISSWSSKERLTTQVIYDRFKQRYVAAFNERKIRVWSEEEADLNNVKGHKFSSPLYAILPHGDTSPILVQQNGATATLEWAINNRKTWISKGIIRAKEKLFNCQLIHSNGKTSLFCLTKIEEVYNCVVVGLEDGTCLEKADTIRRIELKRKSEVLMGHVVIHHKNDAYLLTLWSHGRLYSHLLTGTSSDMESNRLISVITNINTKYPIVMTHLNETTIAIYGADVTDEGAILMIYNVQFKSAQAVQKLKLYTNDAKLWKVEDKLLLAANRHLAVAPYHLAPQRIAAMLGSSLRFKNDNDSNDADDIIVIQEATVAQWDKNRTLARNASINQIPLNISKKICAYLNEGWSDSAIQETVIPLLMESGDVASICWCLDTFKDLPEKLLVDLLIFTLKSPDKVFVPLQNGTTDSTLKASNPYSRDNFLDRVFSISYSSVSLLPHLKTGLTFDQVLKLLEYLMCKLNEKTDSLDDSSQPNDQQLYEWFCVLLDSHYQHYLLSQDMHVMELFNRLDSVLEEHVSMKNNLHIFHHLIYQLSFFSSQFQFLQNLVNLRPMIDRTNNGKPLRSSSRKHNKFYSIEEIKLY</sequence>
<proteinExistence type="predicted"/>
<name>A0A836G143_9HYME</name>
<dbReference type="PANTHER" id="PTHR15633">
    <property type="entry name" value="NUCLEOLAR PROTEIN 11"/>
    <property type="match status" value="1"/>
</dbReference>
<keyword evidence="10" id="KW-1185">Reference proteome</keyword>
<protein>
    <submittedName>
        <fullName evidence="9">NOL11 protein</fullName>
    </submittedName>
</protein>
<keyword evidence="2" id="KW-0698">rRNA processing</keyword>
<evidence type="ECO:0000256" key="4">
    <source>
        <dbReference type="ARBA" id="ARBA00023159"/>
    </source>
</evidence>
<dbReference type="Proteomes" id="UP000670152">
    <property type="component" value="Unassembled WGS sequence"/>
</dbReference>
<dbReference type="OrthoDB" id="6502630at2759"/>
<evidence type="ECO:0000259" key="8">
    <source>
        <dbReference type="Pfam" id="PF20998"/>
    </source>
</evidence>
<evidence type="ECO:0000259" key="7">
    <source>
        <dbReference type="Pfam" id="PF08168"/>
    </source>
</evidence>
<reference evidence="9 10" key="1">
    <citation type="submission" date="2020-02" db="EMBL/GenBank/DDBJ databases">
        <title>Relaxed selection underlies rapid genomic changes in the transitions from sociality to social parasitism in ants.</title>
        <authorList>
            <person name="Bi X."/>
        </authorList>
    </citation>
    <scope>NUCLEOTIDE SEQUENCE [LARGE SCALE GENOMIC DNA]</scope>
    <source>
        <strain evidence="9">BGI-DK2014b</strain>
        <tissue evidence="9">Whole body</tissue>
    </source>
</reference>
<feature type="non-terminal residue" evidence="9">
    <location>
        <position position="1"/>
    </location>
</feature>
<accession>A0A836G143</accession>
<dbReference type="Pfam" id="PF20998">
    <property type="entry name" value="Nol11_C"/>
    <property type="match status" value="1"/>
</dbReference>
<evidence type="ECO:0000256" key="1">
    <source>
        <dbReference type="ARBA" id="ARBA00004604"/>
    </source>
</evidence>
<feature type="domain" description="Nucleolar protein 11 C-terminal" evidence="8">
    <location>
        <begin position="398"/>
        <end position="602"/>
    </location>
</feature>
<keyword evidence="6" id="KW-0539">Nucleus</keyword>
<gene>
    <name evidence="9" type="primary">Nol11</name>
    <name evidence="9" type="ORF">G6Z77_0015849</name>
</gene>
<dbReference type="AlphaFoldDB" id="A0A836G143"/>
<keyword evidence="4" id="KW-0010">Activator</keyword>
<evidence type="ECO:0000313" key="10">
    <source>
        <dbReference type="Proteomes" id="UP000670152"/>
    </source>
</evidence>
<dbReference type="InterPro" id="IPR048897">
    <property type="entry name" value="Nol11_C"/>
</dbReference>
<keyword evidence="3" id="KW-0805">Transcription regulation</keyword>
<dbReference type="Pfam" id="PF08168">
    <property type="entry name" value="NOL11_N"/>
    <property type="match status" value="1"/>
</dbReference>
<evidence type="ECO:0000256" key="6">
    <source>
        <dbReference type="ARBA" id="ARBA00023242"/>
    </source>
</evidence>
<keyword evidence="5" id="KW-0804">Transcription</keyword>
<feature type="domain" description="Nucleolar protein 11 N-terminal" evidence="7">
    <location>
        <begin position="1"/>
        <end position="326"/>
    </location>
</feature>
<dbReference type="PANTHER" id="PTHR15633:SF2">
    <property type="entry name" value="NUCLEOLAR PROTEIN 11"/>
    <property type="match status" value="1"/>
</dbReference>
<dbReference type="GO" id="GO:0030490">
    <property type="term" value="P:maturation of SSU-rRNA"/>
    <property type="evidence" value="ECO:0007669"/>
    <property type="project" value="InterPro"/>
</dbReference>
<evidence type="ECO:0000256" key="5">
    <source>
        <dbReference type="ARBA" id="ARBA00023163"/>
    </source>
</evidence>
<comment type="caution">
    <text evidence="9">The sequence shown here is derived from an EMBL/GenBank/DDBJ whole genome shotgun (WGS) entry which is preliminary data.</text>
</comment>
<comment type="subcellular location">
    <subcellularLocation>
        <location evidence="1">Nucleus</location>
        <location evidence="1">Nucleolus</location>
    </subcellularLocation>
</comment>
<dbReference type="GO" id="GO:0003723">
    <property type="term" value="F:RNA binding"/>
    <property type="evidence" value="ECO:0007669"/>
    <property type="project" value="TreeGrafter"/>
</dbReference>
<dbReference type="InterPro" id="IPR042859">
    <property type="entry name" value="NOL11"/>
</dbReference>